<evidence type="ECO:0000313" key="2">
    <source>
        <dbReference type="Proteomes" id="UP000765509"/>
    </source>
</evidence>
<sequence length="97" mass="11564">MKGINEKVEDMEHKTNILFHVCQKMYPQKQENSLDNIPTLFKQEDIKQSSQLDSMKRPPLPYQYWDNMTYSEKEALKQLPEAKVRPEFSVVGEYNHM</sequence>
<keyword evidence="2" id="KW-1185">Reference proteome</keyword>
<accession>A0A9Q3H731</accession>
<name>A0A9Q3H731_9BASI</name>
<dbReference type="AlphaFoldDB" id="A0A9Q3H731"/>
<comment type="caution">
    <text evidence="1">The sequence shown here is derived from an EMBL/GenBank/DDBJ whole genome shotgun (WGS) entry which is preliminary data.</text>
</comment>
<evidence type="ECO:0000313" key="1">
    <source>
        <dbReference type="EMBL" id="MBW0493617.1"/>
    </source>
</evidence>
<organism evidence="1 2">
    <name type="scientific">Austropuccinia psidii MF-1</name>
    <dbReference type="NCBI Taxonomy" id="1389203"/>
    <lineage>
        <taxon>Eukaryota</taxon>
        <taxon>Fungi</taxon>
        <taxon>Dikarya</taxon>
        <taxon>Basidiomycota</taxon>
        <taxon>Pucciniomycotina</taxon>
        <taxon>Pucciniomycetes</taxon>
        <taxon>Pucciniales</taxon>
        <taxon>Sphaerophragmiaceae</taxon>
        <taxon>Austropuccinia</taxon>
    </lineage>
</organism>
<proteinExistence type="predicted"/>
<dbReference type="EMBL" id="AVOT02012154">
    <property type="protein sequence ID" value="MBW0493617.1"/>
    <property type="molecule type" value="Genomic_DNA"/>
</dbReference>
<reference evidence="1" key="1">
    <citation type="submission" date="2021-03" db="EMBL/GenBank/DDBJ databases">
        <title>Draft genome sequence of rust myrtle Austropuccinia psidii MF-1, a brazilian biotype.</title>
        <authorList>
            <person name="Quecine M.C."/>
            <person name="Pachon D.M.R."/>
            <person name="Bonatelli M.L."/>
            <person name="Correr F.H."/>
            <person name="Franceschini L.M."/>
            <person name="Leite T.F."/>
            <person name="Margarido G.R.A."/>
            <person name="Almeida C.A."/>
            <person name="Ferrarezi J.A."/>
            <person name="Labate C.A."/>
        </authorList>
    </citation>
    <scope>NUCLEOTIDE SEQUENCE</scope>
    <source>
        <strain evidence="1">MF-1</strain>
    </source>
</reference>
<protein>
    <submittedName>
        <fullName evidence="1">Uncharacterized protein</fullName>
    </submittedName>
</protein>
<dbReference type="Proteomes" id="UP000765509">
    <property type="component" value="Unassembled WGS sequence"/>
</dbReference>
<gene>
    <name evidence="1" type="ORF">O181_033332</name>
</gene>